<name>A0AA48KA72_9BACT</name>
<keyword evidence="2" id="KW-1185">Reference proteome</keyword>
<gene>
    <name evidence="1" type="ORF">METEAL_34900</name>
</gene>
<dbReference type="RefSeq" id="WP_316412992.1">
    <property type="nucleotide sequence ID" value="NZ_AP027080.1"/>
</dbReference>
<dbReference type="Proteomes" id="UP001238179">
    <property type="component" value="Chromosome"/>
</dbReference>
<reference evidence="2" key="1">
    <citation type="journal article" date="2023" name="Int. J. Syst. Evol. Microbiol.">
        <title>Mesoterricola silvestris gen. nov., sp. nov., Mesoterricola sediminis sp. nov., Geothrix oryzae sp. nov., Geothrix edaphica sp. nov., Geothrix rubra sp. nov., and Geothrix limicola sp. nov., six novel members of Acidobacteriota isolated from soils.</title>
        <authorList>
            <person name="Itoh H."/>
            <person name="Sugisawa Y."/>
            <person name="Mise K."/>
            <person name="Xu Z."/>
            <person name="Kuniyasu M."/>
            <person name="Ushijima N."/>
            <person name="Kawano K."/>
            <person name="Kobayashi E."/>
            <person name="Shiratori Y."/>
            <person name="Masuda Y."/>
            <person name="Senoo K."/>
        </authorList>
    </citation>
    <scope>NUCLEOTIDE SEQUENCE [LARGE SCALE GENOMIC DNA]</scope>
    <source>
        <strain evidence="2">W79</strain>
    </source>
</reference>
<organism evidence="1 2">
    <name type="scientific">Mesoterricola silvestris</name>
    <dbReference type="NCBI Taxonomy" id="2927979"/>
    <lineage>
        <taxon>Bacteria</taxon>
        <taxon>Pseudomonadati</taxon>
        <taxon>Acidobacteriota</taxon>
        <taxon>Holophagae</taxon>
        <taxon>Holophagales</taxon>
        <taxon>Holophagaceae</taxon>
        <taxon>Mesoterricola</taxon>
    </lineage>
</organism>
<dbReference type="KEGG" id="msil:METEAL_34900"/>
<evidence type="ECO:0000313" key="2">
    <source>
        <dbReference type="Proteomes" id="UP001238179"/>
    </source>
</evidence>
<dbReference type="EMBL" id="AP027080">
    <property type="protein sequence ID" value="BDU74316.1"/>
    <property type="molecule type" value="Genomic_DNA"/>
</dbReference>
<sequence length="191" mass="20510">MNPSPTNLPNEAAVVRRVRGSSFPMSVAAARAAAGEDTWRSLLADLSPRARALAEAPPPFDTWIDADLVTECWLAFRRAGNLGPVPGALGAETIRVRHPGAFQGPEELVAALPGFWRGSVEGGVITAELTGPQSAVVRIWAAWPVPWFFQRHVPAWFTHGLQIAGAHGAAVRHIPPAEPGGTLHEYHLLWS</sequence>
<protein>
    <submittedName>
        <fullName evidence="1">Uncharacterized protein</fullName>
    </submittedName>
</protein>
<evidence type="ECO:0000313" key="1">
    <source>
        <dbReference type="EMBL" id="BDU74316.1"/>
    </source>
</evidence>
<accession>A0AA48KA72</accession>
<dbReference type="AlphaFoldDB" id="A0AA48KA72"/>
<proteinExistence type="predicted"/>